<accession>A0A8S1U0D7</accession>
<dbReference type="Proteomes" id="UP000683925">
    <property type="component" value="Unassembled WGS sequence"/>
</dbReference>
<protein>
    <submittedName>
        <fullName evidence="1">Uncharacterized protein</fullName>
    </submittedName>
</protein>
<dbReference type="AlphaFoldDB" id="A0A8S1U0D7"/>
<comment type="caution">
    <text evidence="1">The sequence shown here is derived from an EMBL/GenBank/DDBJ whole genome shotgun (WGS) entry which is preliminary data.</text>
</comment>
<evidence type="ECO:0000313" key="1">
    <source>
        <dbReference type="EMBL" id="CAD8157784.1"/>
    </source>
</evidence>
<name>A0A8S1U0D7_PAROT</name>
<proteinExistence type="predicted"/>
<sequence>MITENKIQISQSRRLSDRRCFDSIIVLLEEWINFLDMVLRYNKKMIQGIQQ</sequence>
<organism evidence="1 2">
    <name type="scientific">Paramecium octaurelia</name>
    <dbReference type="NCBI Taxonomy" id="43137"/>
    <lineage>
        <taxon>Eukaryota</taxon>
        <taxon>Sar</taxon>
        <taxon>Alveolata</taxon>
        <taxon>Ciliophora</taxon>
        <taxon>Intramacronucleata</taxon>
        <taxon>Oligohymenophorea</taxon>
        <taxon>Peniculida</taxon>
        <taxon>Parameciidae</taxon>
        <taxon>Paramecium</taxon>
    </lineage>
</organism>
<evidence type="ECO:0000313" key="2">
    <source>
        <dbReference type="Proteomes" id="UP000683925"/>
    </source>
</evidence>
<gene>
    <name evidence="1" type="ORF">POCTA_138.1.T0340156</name>
</gene>
<dbReference type="EMBL" id="CAJJDP010000034">
    <property type="protein sequence ID" value="CAD8157784.1"/>
    <property type="molecule type" value="Genomic_DNA"/>
</dbReference>
<reference evidence="1" key="1">
    <citation type="submission" date="2021-01" db="EMBL/GenBank/DDBJ databases">
        <authorList>
            <consortium name="Genoscope - CEA"/>
            <person name="William W."/>
        </authorList>
    </citation>
    <scope>NUCLEOTIDE SEQUENCE</scope>
</reference>
<keyword evidence="2" id="KW-1185">Reference proteome</keyword>